<dbReference type="EMBL" id="CP023325">
    <property type="protein sequence ID" value="ATY65062.1"/>
    <property type="molecule type" value="Genomic_DNA"/>
</dbReference>
<evidence type="ECO:0000313" key="2">
    <source>
        <dbReference type="Proteomes" id="UP000323067"/>
    </source>
</evidence>
<gene>
    <name evidence="1" type="ORF">A9K55_004576</name>
</gene>
<dbReference type="AlphaFoldDB" id="A0A2H4SPM8"/>
<proteinExistence type="predicted"/>
<dbReference type="Proteomes" id="UP000323067">
    <property type="component" value="Chromosome v"/>
</dbReference>
<organism evidence="1 2">
    <name type="scientific">Cordyceps militaris</name>
    <name type="common">Caterpillar fungus</name>
    <name type="synonym">Clavaria militaris</name>
    <dbReference type="NCBI Taxonomy" id="73501"/>
    <lineage>
        <taxon>Eukaryota</taxon>
        <taxon>Fungi</taxon>
        <taxon>Dikarya</taxon>
        <taxon>Ascomycota</taxon>
        <taxon>Pezizomycotina</taxon>
        <taxon>Sordariomycetes</taxon>
        <taxon>Hypocreomycetidae</taxon>
        <taxon>Hypocreales</taxon>
        <taxon>Cordycipitaceae</taxon>
        <taxon>Cordyceps</taxon>
    </lineage>
</organism>
<accession>A0A2H4SPM8</accession>
<name>A0A2H4SPM8_CORMI</name>
<evidence type="ECO:0000313" key="1">
    <source>
        <dbReference type="EMBL" id="ATY65062.1"/>
    </source>
</evidence>
<dbReference type="VEuPathDB" id="FungiDB:A9K55_004576"/>
<dbReference type="VEuPathDB" id="FungiDB:CCM_04033"/>
<reference evidence="1 2" key="1">
    <citation type="journal article" date="2017" name="BMC Genomics">
        <title>Chromosome level assembly and secondary metabolite potential of the parasitic fungus Cordyceps militaris.</title>
        <authorList>
            <person name="Kramer G.J."/>
            <person name="Nodwell J.R."/>
        </authorList>
    </citation>
    <scope>NUCLEOTIDE SEQUENCE [LARGE SCALE GENOMIC DNA]</scope>
    <source>
        <strain evidence="1 2">ATCC 34164</strain>
    </source>
</reference>
<sequence length="313" mass="34881">MSGNAMKKKSRAEKAPPPIATEYGVRSVDYPYLNSPTCVCVTNKGLVVPACQSGISCVLIAALVWSDIGSEHPATCHEVILRHTRLFRSSAALRMRWQQVEVVSESVSQAEQGRRKQAPFNLDGIMLGSAWVLCSRFGSSPRVIVATPKKKALCRRRRPGWLHFFPKERCCVAPATMEFSALLEASKQQQQGEEGARQTKEGVFFSFFSFPFPKWNKKKKVCILRISGFLLQSLADAKLPRARLIGLNMDKACFQRQAKGKKQVQGRNKMLPIPKTRGLCALPRVARVTRPEPNPALASEGRCPFLHRAMCVL</sequence>
<protein>
    <submittedName>
        <fullName evidence="1">Uncharacterized protein</fullName>
    </submittedName>
</protein>